<dbReference type="PANTHER" id="PTHR46599">
    <property type="entry name" value="PIGGYBAC TRANSPOSABLE ELEMENT-DERIVED PROTEIN 4"/>
    <property type="match status" value="1"/>
</dbReference>
<evidence type="ECO:0000259" key="2">
    <source>
        <dbReference type="Pfam" id="PF13843"/>
    </source>
</evidence>
<name>A0AAV4CSB1_9GAST</name>
<evidence type="ECO:0000313" key="4">
    <source>
        <dbReference type="Proteomes" id="UP000735302"/>
    </source>
</evidence>
<dbReference type="PANTHER" id="PTHR46599:SF3">
    <property type="entry name" value="PIGGYBAC TRANSPOSABLE ELEMENT-DERIVED PROTEIN 4"/>
    <property type="match status" value="1"/>
</dbReference>
<evidence type="ECO:0000313" key="3">
    <source>
        <dbReference type="EMBL" id="GFO34735.1"/>
    </source>
</evidence>
<organism evidence="3 4">
    <name type="scientific">Plakobranchus ocellatus</name>
    <dbReference type="NCBI Taxonomy" id="259542"/>
    <lineage>
        <taxon>Eukaryota</taxon>
        <taxon>Metazoa</taxon>
        <taxon>Spiralia</taxon>
        <taxon>Lophotrochozoa</taxon>
        <taxon>Mollusca</taxon>
        <taxon>Gastropoda</taxon>
        <taxon>Heterobranchia</taxon>
        <taxon>Euthyneura</taxon>
        <taxon>Panpulmonata</taxon>
        <taxon>Sacoglossa</taxon>
        <taxon>Placobranchoidea</taxon>
        <taxon>Plakobranchidae</taxon>
        <taxon>Plakobranchus</taxon>
    </lineage>
</organism>
<proteinExistence type="predicted"/>
<dbReference type="Pfam" id="PF13843">
    <property type="entry name" value="DDE_Tnp_1_7"/>
    <property type="match status" value="1"/>
</dbReference>
<keyword evidence="1" id="KW-0812">Transmembrane</keyword>
<dbReference type="Proteomes" id="UP000735302">
    <property type="component" value="Unassembled WGS sequence"/>
</dbReference>
<keyword evidence="1" id="KW-0472">Membrane</keyword>
<accession>A0AAV4CSB1</accession>
<keyword evidence="1" id="KW-1133">Transmembrane helix</keyword>
<dbReference type="EMBL" id="BLXT01006930">
    <property type="protein sequence ID" value="GFO34735.1"/>
    <property type="molecule type" value="Genomic_DNA"/>
</dbReference>
<comment type="caution">
    <text evidence="3">The sequence shown here is derived from an EMBL/GenBank/DDBJ whole genome shotgun (WGS) entry which is preliminary data.</text>
</comment>
<dbReference type="InterPro" id="IPR029526">
    <property type="entry name" value="PGBD"/>
</dbReference>
<reference evidence="3 4" key="1">
    <citation type="journal article" date="2021" name="Elife">
        <title>Chloroplast acquisition without the gene transfer in kleptoplastic sea slugs, Plakobranchus ocellatus.</title>
        <authorList>
            <person name="Maeda T."/>
            <person name="Takahashi S."/>
            <person name="Yoshida T."/>
            <person name="Shimamura S."/>
            <person name="Takaki Y."/>
            <person name="Nagai Y."/>
            <person name="Toyoda A."/>
            <person name="Suzuki Y."/>
            <person name="Arimoto A."/>
            <person name="Ishii H."/>
            <person name="Satoh N."/>
            <person name="Nishiyama T."/>
            <person name="Hasebe M."/>
            <person name="Maruyama T."/>
            <person name="Minagawa J."/>
            <person name="Obokata J."/>
            <person name="Shigenobu S."/>
        </authorList>
    </citation>
    <scope>NUCLEOTIDE SEQUENCE [LARGE SCALE GENOMIC DNA]</scope>
</reference>
<feature type="transmembrane region" description="Helical" evidence="1">
    <location>
        <begin position="61"/>
        <end position="78"/>
    </location>
</feature>
<dbReference type="AlphaFoldDB" id="A0AAV4CSB1"/>
<evidence type="ECO:0000256" key="1">
    <source>
        <dbReference type="SAM" id="Phobius"/>
    </source>
</evidence>
<gene>
    <name evidence="3" type="ORF">PoB_006124000</name>
</gene>
<feature type="domain" description="PiggyBac transposable element-derived protein" evidence="2">
    <location>
        <begin position="3"/>
        <end position="69"/>
    </location>
</feature>
<protein>
    <submittedName>
        <fullName evidence="3">PiggyBac transposable element-derived protein 4</fullName>
    </submittedName>
</protein>
<keyword evidence="4" id="KW-1185">Reference proteome</keyword>
<sequence length="130" mass="15313">MVTLSTIHQPQLTETTGRYEIKNKPLAVIHYIKVMLGVDHLDQLLSYFPMRRKSQKWWEKLFFHLLTLVGVQITILLNKHHTQHRTRRKNLASVLKEVSVALVDKDITYIPQADNVPLPMDRLKGRHFQH</sequence>